<evidence type="ECO:0000313" key="1">
    <source>
        <dbReference type="Proteomes" id="UP000095286"/>
    </source>
</evidence>
<dbReference type="WBParaSite" id="RSKR_0000512600.1">
    <property type="protein sequence ID" value="RSKR_0000512600.1"/>
    <property type="gene ID" value="RSKR_0000512600"/>
</dbReference>
<reference evidence="2" key="1">
    <citation type="submission" date="2016-11" db="UniProtKB">
        <authorList>
            <consortium name="WormBaseParasite"/>
        </authorList>
    </citation>
    <scope>IDENTIFICATION</scope>
    <source>
        <strain evidence="2">KR3021</strain>
    </source>
</reference>
<accession>A0AC35TX14</accession>
<evidence type="ECO:0000313" key="2">
    <source>
        <dbReference type="WBParaSite" id="RSKR_0000512600.1"/>
    </source>
</evidence>
<organism evidence="1 2">
    <name type="scientific">Rhabditophanes sp. KR3021</name>
    <dbReference type="NCBI Taxonomy" id="114890"/>
    <lineage>
        <taxon>Eukaryota</taxon>
        <taxon>Metazoa</taxon>
        <taxon>Ecdysozoa</taxon>
        <taxon>Nematoda</taxon>
        <taxon>Chromadorea</taxon>
        <taxon>Rhabditida</taxon>
        <taxon>Tylenchina</taxon>
        <taxon>Panagrolaimomorpha</taxon>
        <taxon>Strongyloidoidea</taxon>
        <taxon>Alloionematidae</taxon>
        <taxon>Rhabditophanes</taxon>
    </lineage>
</organism>
<name>A0AC35TX14_9BILA</name>
<sequence>MLKRTLTLVTSFSRKSTGRYSGPDILQTKLSEAEHLSAYKKLFYDNSIKADDPLVAKLAKGVVAGNRSALAQAITLVSSKNTTKRTQGNFLVTEVLKQEREKYRIEGGKSLIFRIAISGSPGVGKSSFIEALGNDLTDKAGLKVAVLTVDPTSAITGGSILGDLTRMHKLSVNPNAYIRQSPSSGSLGGVARGLHESIILCEGAGYNVVIIETVGVGQSEIAVTDMCDLFCLLIAPAQGDELQGIKRGIMEHSDLIIVTKSDGDLEGPSRLTAAEHMSALKFMRPKSDIWKPKVLRASIHKPDTITKVREEMYHYHSIALKTGHMKAKRDEQMITWMWNHVREEIVTLFQRHPEVRKEIDSVEFKVRNNDITPGFGAETLLRKFFGFD</sequence>
<proteinExistence type="predicted"/>
<protein>
    <submittedName>
        <fullName evidence="2">Methylmalonic aciduria type A protein, mitochondrial</fullName>
    </submittedName>
</protein>
<dbReference type="Proteomes" id="UP000095286">
    <property type="component" value="Unplaced"/>
</dbReference>